<organism evidence="2 3">
    <name type="scientific">Leptospira stimsonii</name>
    <dbReference type="NCBI Taxonomy" id="2202203"/>
    <lineage>
        <taxon>Bacteria</taxon>
        <taxon>Pseudomonadati</taxon>
        <taxon>Spirochaetota</taxon>
        <taxon>Spirochaetia</taxon>
        <taxon>Leptospirales</taxon>
        <taxon>Leptospiraceae</taxon>
        <taxon>Leptospira</taxon>
    </lineage>
</organism>
<comment type="caution">
    <text evidence="2">The sequence shown here is derived from an EMBL/GenBank/DDBJ whole genome shotgun (WGS) entry which is preliminary data.</text>
</comment>
<evidence type="ECO:0000313" key="3">
    <source>
        <dbReference type="Proteomes" id="UP000265798"/>
    </source>
</evidence>
<proteinExistence type="predicted"/>
<name>A0A396Z6U2_9LEPT</name>
<dbReference type="EMBL" id="QHCT01000003">
    <property type="protein sequence ID" value="RHX89823.1"/>
    <property type="molecule type" value="Genomic_DNA"/>
</dbReference>
<evidence type="ECO:0000313" key="2">
    <source>
        <dbReference type="EMBL" id="RHX89823.1"/>
    </source>
</evidence>
<sequence length="62" mass="7041">MRRIRFQNGKKMGSVEEGSSIKNQKDNKSLDSKRDALISRFKPRTFVLGILIKSDRDAGVCN</sequence>
<gene>
    <name evidence="2" type="ORF">DLM75_12770</name>
</gene>
<accession>A0A396Z6U2</accession>
<evidence type="ECO:0000256" key="1">
    <source>
        <dbReference type="SAM" id="MobiDB-lite"/>
    </source>
</evidence>
<feature type="region of interest" description="Disordered" evidence="1">
    <location>
        <begin position="1"/>
        <end position="30"/>
    </location>
</feature>
<protein>
    <submittedName>
        <fullName evidence="2">Uncharacterized protein</fullName>
    </submittedName>
</protein>
<reference evidence="3" key="1">
    <citation type="submission" date="2018-05" db="EMBL/GenBank/DDBJ databases">
        <title>Leptospira yasudae sp. nov. and Leptospira stimsonii sp. nov., two pathogenic species of the genus Leptospira isolated from environmental sources.</title>
        <authorList>
            <person name="Casanovas-Massana A."/>
            <person name="Hamond C."/>
            <person name="Santos L.A."/>
            <person name="Hacker K.P."/>
            <person name="Balassiano I."/>
            <person name="Medeiros M.A."/>
            <person name="Reis M.G."/>
            <person name="Ko A.I."/>
            <person name="Wunder E.A."/>
        </authorList>
    </citation>
    <scope>NUCLEOTIDE SEQUENCE [LARGE SCALE GENOMIC DNA]</scope>
    <source>
        <strain evidence="3">Yale</strain>
    </source>
</reference>
<dbReference type="Proteomes" id="UP000265798">
    <property type="component" value="Unassembled WGS sequence"/>
</dbReference>
<dbReference type="AlphaFoldDB" id="A0A396Z6U2"/>